<reference evidence="4" key="1">
    <citation type="submission" date="2020-07" db="EMBL/GenBank/DDBJ databases">
        <authorList>
            <person name="Partida-Martinez L."/>
            <person name="Huntemann M."/>
            <person name="Clum A."/>
            <person name="Wang J."/>
            <person name="Palaniappan K."/>
            <person name="Ritter S."/>
            <person name="Chen I.-M."/>
            <person name="Stamatis D."/>
            <person name="Reddy T."/>
            <person name="O'Malley R."/>
            <person name="Daum C."/>
            <person name="Shapiro N."/>
            <person name="Ivanova N."/>
            <person name="Kyrpides N."/>
            <person name="Woyke T."/>
        </authorList>
    </citation>
    <scope>NUCLEOTIDE SEQUENCE [LARGE SCALE GENOMIC DNA]</scope>
    <source>
        <strain evidence="4">AT2.8</strain>
    </source>
</reference>
<dbReference type="EMBL" id="JACCBX010000013">
    <property type="protein sequence ID" value="NYE08402.1"/>
    <property type="molecule type" value="Genomic_DNA"/>
</dbReference>
<comment type="caution">
    <text evidence="3">The sequence shown here is derived from an EMBL/GenBank/DDBJ whole genome shotgun (WGS) entry which is preliminary data.</text>
</comment>
<proteinExistence type="predicted"/>
<protein>
    <submittedName>
        <fullName evidence="3">2-keto-4-pentenoate hydratase</fullName>
        <ecNumber evidence="3">4.2.1.80</ecNumber>
    </submittedName>
</protein>
<dbReference type="GO" id="GO:0005737">
    <property type="term" value="C:cytoplasm"/>
    <property type="evidence" value="ECO:0007669"/>
    <property type="project" value="TreeGrafter"/>
</dbReference>
<dbReference type="AlphaFoldDB" id="A0A852TI17"/>
<keyword evidence="1 3" id="KW-0456">Lyase</keyword>
<dbReference type="SUPFAM" id="SSF56529">
    <property type="entry name" value="FAH"/>
    <property type="match status" value="1"/>
</dbReference>
<accession>A0A852TI17</accession>
<dbReference type="GO" id="GO:0008684">
    <property type="term" value="F:2-oxopent-4-enoate hydratase activity"/>
    <property type="evidence" value="ECO:0007669"/>
    <property type="project" value="UniProtKB-EC"/>
</dbReference>
<reference evidence="4" key="2">
    <citation type="submission" date="2020-08" db="EMBL/GenBank/DDBJ databases">
        <title>The Agave Microbiome: Exploring the role of microbial communities in plant adaptations to desert environments.</title>
        <authorList>
            <person name="Partida-Martinez L.P."/>
        </authorList>
    </citation>
    <scope>NUCLEOTIDE SEQUENCE [LARGE SCALE GENOMIC DNA]</scope>
    <source>
        <strain evidence="4">AT2.8</strain>
    </source>
</reference>
<evidence type="ECO:0000313" key="3">
    <source>
        <dbReference type="EMBL" id="NYE08402.1"/>
    </source>
</evidence>
<evidence type="ECO:0000256" key="1">
    <source>
        <dbReference type="ARBA" id="ARBA00023239"/>
    </source>
</evidence>
<dbReference type="EC" id="4.2.1.80" evidence="3"/>
<sequence>MNIQTIAEALLEAERTKQPIAPLTETYENITVAEAYAVQLEQIHQKIENGATVKGLKIGLTSKVMQEMLNVYTPDYGCILDTMVYDEADGLVAESFIQPKVEFEIAFVFNRELKGPQVTVQDVIDATAYVVPAVEVIDSRIENWKIKFEDTVADNGSSAGAILGQKRTLLKDIEDITNIPMIVKKNGEFLDEATSSAVLGNPLNAVVWLANEVSAFGISIEPGMFVLSGALSKAVTFKTGDKFEVDFGILGKVKVNILEEDLIYKAAQNLAR</sequence>
<dbReference type="Gene3D" id="3.90.850.10">
    <property type="entry name" value="Fumarylacetoacetase-like, C-terminal domain"/>
    <property type="match status" value="1"/>
</dbReference>
<dbReference type="PANTHER" id="PTHR30143:SF0">
    <property type="entry name" value="2-KETO-4-PENTENOATE HYDRATASE"/>
    <property type="match status" value="1"/>
</dbReference>
<evidence type="ECO:0000259" key="2">
    <source>
        <dbReference type="Pfam" id="PF01557"/>
    </source>
</evidence>
<feature type="domain" description="Fumarylacetoacetase-like C-terminal" evidence="2">
    <location>
        <begin position="92"/>
        <end position="255"/>
    </location>
</feature>
<dbReference type="PANTHER" id="PTHR30143">
    <property type="entry name" value="ACID HYDRATASE"/>
    <property type="match status" value="1"/>
</dbReference>
<evidence type="ECO:0000313" key="4">
    <source>
        <dbReference type="Proteomes" id="UP000548423"/>
    </source>
</evidence>
<gene>
    <name evidence="3" type="ORF">F4694_005246</name>
</gene>
<name>A0A852TI17_9BACI</name>
<organism evidence="3 4">
    <name type="scientific">Neobacillus niacini</name>
    <dbReference type="NCBI Taxonomy" id="86668"/>
    <lineage>
        <taxon>Bacteria</taxon>
        <taxon>Bacillati</taxon>
        <taxon>Bacillota</taxon>
        <taxon>Bacilli</taxon>
        <taxon>Bacillales</taxon>
        <taxon>Bacillaceae</taxon>
        <taxon>Neobacillus</taxon>
    </lineage>
</organism>
<dbReference type="Pfam" id="PF01557">
    <property type="entry name" value="FAA_hydrolase"/>
    <property type="match status" value="1"/>
</dbReference>
<dbReference type="Proteomes" id="UP000548423">
    <property type="component" value="Unassembled WGS sequence"/>
</dbReference>
<dbReference type="InterPro" id="IPR011234">
    <property type="entry name" value="Fumarylacetoacetase-like_C"/>
</dbReference>
<dbReference type="InterPro" id="IPR036663">
    <property type="entry name" value="Fumarylacetoacetase_C_sf"/>
</dbReference>
<dbReference type="InterPro" id="IPR050772">
    <property type="entry name" value="Hydratase-Decarb/MhpD_sf"/>
</dbReference>